<dbReference type="InterPro" id="IPR052133">
    <property type="entry name" value="Immune_Signaling-Apoptosis_Reg"/>
</dbReference>
<dbReference type="GO" id="GO:0007127">
    <property type="term" value="P:meiosis I"/>
    <property type="evidence" value="ECO:0007669"/>
    <property type="project" value="TreeGrafter"/>
</dbReference>
<dbReference type="PANTHER" id="PTHR12044:SF14">
    <property type="entry name" value="MEIOTIC DOUBLE-STRANDED BREAK FORMATION PROTEIN 1"/>
    <property type="match status" value="1"/>
</dbReference>
<reference evidence="1" key="2">
    <citation type="submission" date="2004-02" db="EMBL/GenBank/DDBJ databases">
        <authorList>
            <consortium name="Genoscope"/>
            <consortium name="Whitehead Institute Centre for Genome Research"/>
        </authorList>
    </citation>
    <scope>NUCLEOTIDE SEQUENCE</scope>
</reference>
<dbReference type="AlphaFoldDB" id="Q4SCI9"/>
<protein>
    <submittedName>
        <fullName evidence="1">(spotted green pufferfish) hypothetical protein</fullName>
    </submittedName>
</protein>
<reference evidence="1" key="1">
    <citation type="journal article" date="2004" name="Nature">
        <title>Genome duplication in the teleost fish Tetraodon nigroviridis reveals the early vertebrate proto-karyotype.</title>
        <authorList>
            <person name="Jaillon O."/>
            <person name="Aury J.-M."/>
            <person name="Brunet F."/>
            <person name="Petit J.-L."/>
            <person name="Stange-Thomann N."/>
            <person name="Mauceli E."/>
            <person name="Bouneau L."/>
            <person name="Fischer C."/>
            <person name="Ozouf-Costaz C."/>
            <person name="Bernot A."/>
            <person name="Nicaud S."/>
            <person name="Jaffe D."/>
            <person name="Fisher S."/>
            <person name="Lutfalla G."/>
            <person name="Dossat C."/>
            <person name="Segurens B."/>
            <person name="Dasilva C."/>
            <person name="Salanoubat M."/>
            <person name="Levy M."/>
            <person name="Boudet N."/>
            <person name="Castellano S."/>
            <person name="Anthouard V."/>
            <person name="Jubin C."/>
            <person name="Castelli V."/>
            <person name="Katinka M."/>
            <person name="Vacherie B."/>
            <person name="Biemont C."/>
            <person name="Skalli Z."/>
            <person name="Cattolico L."/>
            <person name="Poulain J."/>
            <person name="De Berardinis V."/>
            <person name="Cruaud C."/>
            <person name="Duprat S."/>
            <person name="Brottier P."/>
            <person name="Coutanceau J.-P."/>
            <person name="Gouzy J."/>
            <person name="Parra G."/>
            <person name="Lardier G."/>
            <person name="Chapple C."/>
            <person name="McKernan K.J."/>
            <person name="McEwan P."/>
            <person name="Bosak S."/>
            <person name="Kellis M."/>
            <person name="Volff J.-N."/>
            <person name="Guigo R."/>
            <person name="Zody M.C."/>
            <person name="Mesirov J."/>
            <person name="Lindblad-Toh K."/>
            <person name="Birren B."/>
            <person name="Nusbaum C."/>
            <person name="Kahn D."/>
            <person name="Robinson-Rechavi M."/>
            <person name="Laudet V."/>
            <person name="Schachter V."/>
            <person name="Quetier F."/>
            <person name="Saurin W."/>
            <person name="Scarpelli C."/>
            <person name="Wincker P."/>
            <person name="Lander E.S."/>
            <person name="Weissenbach J."/>
            <person name="Roest Crollius H."/>
        </authorList>
    </citation>
    <scope>NUCLEOTIDE SEQUENCE [LARGE SCALE GENOMIC DNA]</scope>
</reference>
<organism evidence="1">
    <name type="scientific">Tetraodon nigroviridis</name>
    <name type="common">Spotted green pufferfish</name>
    <name type="synonym">Chelonodon nigroviridis</name>
    <dbReference type="NCBI Taxonomy" id="99883"/>
    <lineage>
        <taxon>Eukaryota</taxon>
        <taxon>Metazoa</taxon>
        <taxon>Chordata</taxon>
        <taxon>Craniata</taxon>
        <taxon>Vertebrata</taxon>
        <taxon>Euteleostomi</taxon>
        <taxon>Actinopterygii</taxon>
        <taxon>Neopterygii</taxon>
        <taxon>Teleostei</taxon>
        <taxon>Neoteleostei</taxon>
        <taxon>Acanthomorphata</taxon>
        <taxon>Eupercaria</taxon>
        <taxon>Tetraodontiformes</taxon>
        <taxon>Tetradontoidea</taxon>
        <taxon>Tetraodontidae</taxon>
        <taxon>Tetraodon</taxon>
    </lineage>
</organism>
<accession>Q4SCI9</accession>
<dbReference type="InterPro" id="IPR016024">
    <property type="entry name" value="ARM-type_fold"/>
</dbReference>
<name>Q4SCI9_TETNG</name>
<dbReference type="KEGG" id="tng:GSTEN00020473G001"/>
<feature type="non-terminal residue" evidence="1">
    <location>
        <position position="1"/>
    </location>
</feature>
<dbReference type="SUPFAM" id="SSF48371">
    <property type="entry name" value="ARM repeat"/>
    <property type="match status" value="1"/>
</dbReference>
<dbReference type="PANTHER" id="PTHR12044">
    <property type="entry name" value="BCL2 INTERACTING MEDIATOR OF CELL DEATH"/>
    <property type="match status" value="1"/>
</dbReference>
<proteinExistence type="predicted"/>
<gene>
    <name evidence="1" type="ORF">GSTENG00020473001</name>
</gene>
<comment type="caution">
    <text evidence="1">The sequence shown here is derived from an EMBL/GenBank/DDBJ whole genome shotgun (WGS) entry which is preliminary data.</text>
</comment>
<dbReference type="EMBL" id="CAAE01014653">
    <property type="protein sequence ID" value="CAG01643.1"/>
    <property type="molecule type" value="Genomic_DNA"/>
</dbReference>
<evidence type="ECO:0000313" key="1">
    <source>
        <dbReference type="EMBL" id="CAG01643.1"/>
    </source>
</evidence>
<dbReference type="OrthoDB" id="10015792at2759"/>
<sequence>QLLLSGDPMLQTASAKCIAAVLVHSGTQGSTPLIKADIPEFLFDRLASSGSEVMLWSAYSCLVLLSEDPLFFSQCHSVYGIDSLVRSLKEALQLTNLEVPKQGLLLLTEMLQRGVLRSQMDEVHLKLLYHVSYLRLLQVLLDTDLVTEVVCLNSSPGLVGPKPLSVEDGALYPLGSRGAQCLATVISGLFLQLLQCGSTTLLWEPDLLLVMEAVEKRGLEELSDEAAQALRLFLTQVHSLQRIPLFFWNNRHFKYRNLIPSLCVRFTESSSFDRMSSVSVYDIFYLIADSEDAVTVKVYL</sequence>